<dbReference type="Proteomes" id="UP001603857">
    <property type="component" value="Unassembled WGS sequence"/>
</dbReference>
<evidence type="ECO:0000256" key="5">
    <source>
        <dbReference type="SAM" id="MobiDB-lite"/>
    </source>
</evidence>
<dbReference type="CDD" id="cd06093">
    <property type="entry name" value="PX_domain"/>
    <property type="match status" value="1"/>
</dbReference>
<dbReference type="GO" id="GO:0005768">
    <property type="term" value="C:endosome"/>
    <property type="evidence" value="ECO:0007669"/>
    <property type="project" value="UniProtKB-ARBA"/>
</dbReference>
<comment type="caution">
    <text evidence="7">The sequence shown here is derived from an EMBL/GenBank/DDBJ whole genome shotgun (WGS) entry which is preliminary data.</text>
</comment>
<keyword evidence="1" id="KW-0479">Metal-binding</keyword>
<evidence type="ECO:0000313" key="8">
    <source>
        <dbReference type="Proteomes" id="UP001603857"/>
    </source>
</evidence>
<accession>A0ABD1MYL3</accession>
<evidence type="ECO:0000313" key="7">
    <source>
        <dbReference type="EMBL" id="KAL2340912.1"/>
    </source>
</evidence>
<dbReference type="SUPFAM" id="SSF64268">
    <property type="entry name" value="PX domain"/>
    <property type="match status" value="1"/>
</dbReference>
<name>A0ABD1MYL3_9FABA</name>
<dbReference type="Pfam" id="PF00787">
    <property type="entry name" value="PX"/>
    <property type="match status" value="1"/>
</dbReference>
<dbReference type="GO" id="GO:0016020">
    <property type="term" value="C:membrane"/>
    <property type="evidence" value="ECO:0007669"/>
    <property type="project" value="UniProtKB-ARBA"/>
</dbReference>
<dbReference type="PANTHER" id="PTHR12326">
    <property type="entry name" value="PLECKSTRIN HOMOLOGY DOMAIN CONTAINING PROTEIN"/>
    <property type="match status" value="1"/>
</dbReference>
<dbReference type="PROSITE" id="PS50195">
    <property type="entry name" value="PX"/>
    <property type="match status" value="1"/>
</dbReference>
<dbReference type="AlphaFoldDB" id="A0ABD1MYL3"/>
<feature type="domain" description="PX" evidence="6">
    <location>
        <begin position="532"/>
        <end position="651"/>
    </location>
</feature>
<dbReference type="Gene3D" id="3.30.1520.10">
    <property type="entry name" value="Phox-like domain"/>
    <property type="match status" value="1"/>
</dbReference>
<evidence type="ECO:0000259" key="6">
    <source>
        <dbReference type="PROSITE" id="PS50195"/>
    </source>
</evidence>
<keyword evidence="3" id="KW-0863">Zinc-finger</keyword>
<dbReference type="InterPro" id="IPR001683">
    <property type="entry name" value="PX_dom"/>
</dbReference>
<dbReference type="InterPro" id="IPR025258">
    <property type="entry name" value="RH_dom"/>
</dbReference>
<feature type="region of interest" description="Disordered" evidence="5">
    <location>
        <begin position="124"/>
        <end position="154"/>
    </location>
</feature>
<dbReference type="PANTHER" id="PTHR12326:SF3">
    <property type="entry name" value="DIFFERENTIALLY EXPRESSED IN FDCP 8 HOMOLOG"/>
    <property type="match status" value="1"/>
</dbReference>
<proteinExistence type="predicted"/>
<dbReference type="GO" id="GO:0008270">
    <property type="term" value="F:zinc ion binding"/>
    <property type="evidence" value="ECO:0007669"/>
    <property type="project" value="UniProtKB-KW"/>
</dbReference>
<dbReference type="InterPro" id="IPR036871">
    <property type="entry name" value="PX_dom_sf"/>
</dbReference>
<keyword evidence="2" id="KW-0677">Repeat</keyword>
<dbReference type="InterPro" id="IPR051366">
    <property type="entry name" value="DEF8"/>
</dbReference>
<evidence type="ECO:0000256" key="2">
    <source>
        <dbReference type="ARBA" id="ARBA00022737"/>
    </source>
</evidence>
<dbReference type="SMART" id="SM01175">
    <property type="entry name" value="DUF4206"/>
    <property type="match status" value="1"/>
</dbReference>
<gene>
    <name evidence="7" type="ORF">Fmac_008852</name>
</gene>
<feature type="compositionally biased region" description="Basic and acidic residues" evidence="5">
    <location>
        <begin position="133"/>
        <end position="145"/>
    </location>
</feature>
<protein>
    <recommendedName>
        <fullName evidence="6">PX domain-containing protein</fullName>
    </recommendedName>
</protein>
<reference evidence="7 8" key="1">
    <citation type="submission" date="2024-08" db="EMBL/GenBank/DDBJ databases">
        <title>Insights into the chromosomal genome structure of Flemingia macrophylla.</title>
        <authorList>
            <person name="Ding Y."/>
            <person name="Zhao Y."/>
            <person name="Bi W."/>
            <person name="Wu M."/>
            <person name="Zhao G."/>
            <person name="Gong Y."/>
            <person name="Li W."/>
            <person name="Zhang P."/>
        </authorList>
    </citation>
    <scope>NUCLEOTIDE SEQUENCE [LARGE SCALE GENOMIC DNA]</scope>
    <source>
        <strain evidence="7">DYQJB</strain>
        <tissue evidence="7">Leaf</tissue>
    </source>
</reference>
<organism evidence="7 8">
    <name type="scientific">Flemingia macrophylla</name>
    <dbReference type="NCBI Taxonomy" id="520843"/>
    <lineage>
        <taxon>Eukaryota</taxon>
        <taxon>Viridiplantae</taxon>
        <taxon>Streptophyta</taxon>
        <taxon>Embryophyta</taxon>
        <taxon>Tracheophyta</taxon>
        <taxon>Spermatophyta</taxon>
        <taxon>Magnoliopsida</taxon>
        <taxon>eudicotyledons</taxon>
        <taxon>Gunneridae</taxon>
        <taxon>Pentapetalae</taxon>
        <taxon>rosids</taxon>
        <taxon>fabids</taxon>
        <taxon>Fabales</taxon>
        <taxon>Fabaceae</taxon>
        <taxon>Papilionoideae</taxon>
        <taxon>50 kb inversion clade</taxon>
        <taxon>NPAAA clade</taxon>
        <taxon>indigoferoid/millettioid clade</taxon>
        <taxon>Phaseoleae</taxon>
        <taxon>Flemingia</taxon>
    </lineage>
</organism>
<keyword evidence="4" id="KW-0862">Zinc</keyword>
<evidence type="ECO:0000256" key="3">
    <source>
        <dbReference type="ARBA" id="ARBA00022771"/>
    </source>
</evidence>
<evidence type="ECO:0000256" key="4">
    <source>
        <dbReference type="ARBA" id="ARBA00022833"/>
    </source>
</evidence>
<keyword evidence="8" id="KW-1185">Reference proteome</keyword>
<feature type="region of interest" description="Disordered" evidence="5">
    <location>
        <begin position="225"/>
        <end position="275"/>
    </location>
</feature>
<sequence>MNGRGELGSPDPLDSFPRLRLRRSDSRHSSCGGDSEFDRYCSANSVMETPTTSMSLCSAITLFHDFSDCDFDSFTSGKAPPPEASRNRTRTFRYGSSGLELYGDCSDELAVTALDSSEAIAFNRNEEPEEVNVGERGEEMEKRQEEEEEELSEADDSMYNYGSDGDGGNDTYLSNVMHFREETEVRNENSLLMNSSVAYGSMDLDDFLLQNGPVSVVSDLFRNRREKNGGVNSGSGQKDSVTVNEVEESEDIGCSDGVEDVRDSEADSLGESSTSIDCGISVEKHVPGSDDLVSCPKTDSVDKVDEADLGILAKEATRDTRLNVSDGGSMEKGDVNSVEAIATGDAECVKSEVDDFMFKLDDPNSDSRFEESSSNPSKCLGNFIAKSFESLEQTAPLMDSGMRKTLLQGNVDAKSRESLEKFAPTLDSGMRKTLEGSSTSTNLLEESSVVSKIEDFELNEFYDEVVQEMEEILLESVDSPGARFAMGNRLADRQFSMHSRDGGLTASTSSTDDAYLLVQRPRRIDRIEVVGARQKKGDVSLSERLVGVKEYTLYKIKVWSGKDQWEVERRYRDFLTLHRCMKTLFNEQGWKLPLPWASVEKETQIFRSASPDIIVKRSVLIQECLQSILSSRFSLSPPRALIWFLSQQDSYPISPLSNGLVSQSSFTRGENIQNISYLGKTISLIVEIPPNKSMKQLLEAQHHTCAGCHKHFDDGKTLIWDFVQTLGWGKPRLCEYTGQLFCSSCHTNETAVLPARVLHHWDFSYYPVSQMAKSYLDSIYEQPMLCVTAVNPFLLSKVPALLRVMSIRKKIGTMLPYVRCPLRRSINKGLGNKRYLLESNDFFALRDLIDLSKGVFAALPGMVETLSRKILEHITDQCLICCDVGIPCNARQDCSDPSSLIFPFQEDDIERCKACELVFHKRCFRKVSNCPCGARLKLNETTNRGSERGALDLLGRGLSSSGLSPRFLSGLFAKEKPDKTRDHKDENTIFMGSLPTTSL</sequence>
<feature type="compositionally biased region" description="Polar residues" evidence="5">
    <location>
        <begin position="234"/>
        <end position="243"/>
    </location>
</feature>
<dbReference type="EMBL" id="JBGMDY010000003">
    <property type="protein sequence ID" value="KAL2340912.1"/>
    <property type="molecule type" value="Genomic_DNA"/>
</dbReference>
<evidence type="ECO:0000256" key="1">
    <source>
        <dbReference type="ARBA" id="ARBA00022723"/>
    </source>
</evidence>
<dbReference type="Pfam" id="PF13901">
    <property type="entry name" value="RH_dom"/>
    <property type="match status" value="1"/>
</dbReference>